<gene>
    <name evidence="15" type="ORF">ASIM_LOCUS14918</name>
</gene>
<keyword evidence="8" id="KW-0847">Vitamin C</keyword>
<evidence type="ECO:0000256" key="9">
    <source>
        <dbReference type="ARBA" id="ARBA00022964"/>
    </source>
</evidence>
<evidence type="ECO:0000259" key="14">
    <source>
        <dbReference type="PROSITE" id="PS51471"/>
    </source>
</evidence>
<feature type="signal peptide" evidence="13">
    <location>
        <begin position="1"/>
        <end position="16"/>
    </location>
</feature>
<dbReference type="InterPro" id="IPR005123">
    <property type="entry name" value="Oxoglu/Fe-dep_dioxygenase_dom"/>
</dbReference>
<evidence type="ECO:0000256" key="12">
    <source>
        <dbReference type="ARBA" id="ARBA00023180"/>
    </source>
</evidence>
<dbReference type="InterPro" id="IPR006620">
    <property type="entry name" value="Pro_4_hyd_alph"/>
</dbReference>
<evidence type="ECO:0000313" key="16">
    <source>
        <dbReference type="Proteomes" id="UP000267096"/>
    </source>
</evidence>
<keyword evidence="10" id="KW-0560">Oxidoreductase</keyword>
<organism evidence="17">
    <name type="scientific">Anisakis simplex</name>
    <name type="common">Herring worm</name>
    <dbReference type="NCBI Taxonomy" id="6269"/>
    <lineage>
        <taxon>Eukaryota</taxon>
        <taxon>Metazoa</taxon>
        <taxon>Ecdysozoa</taxon>
        <taxon>Nematoda</taxon>
        <taxon>Chromadorea</taxon>
        <taxon>Rhabditida</taxon>
        <taxon>Spirurina</taxon>
        <taxon>Ascaridomorpha</taxon>
        <taxon>Ascaridoidea</taxon>
        <taxon>Anisakidae</taxon>
        <taxon>Anisakis</taxon>
        <taxon>Anisakis simplex complex</taxon>
    </lineage>
</organism>
<dbReference type="AlphaFoldDB" id="A0A0M3K3H0"/>
<dbReference type="EMBL" id="UYRR01031999">
    <property type="protein sequence ID" value="VDK53678.1"/>
    <property type="molecule type" value="Genomic_DNA"/>
</dbReference>
<dbReference type="PANTHER" id="PTHR10869:SF156">
    <property type="entry name" value="PROLYL 4-HYDROXYLASE SUBUNIT ALPHA-2"/>
    <property type="match status" value="1"/>
</dbReference>
<dbReference type="InterPro" id="IPR013547">
    <property type="entry name" value="P4H_N"/>
</dbReference>
<keyword evidence="9" id="KW-0223">Dioxygenase</keyword>
<comment type="similarity">
    <text evidence="4">Belongs to the P4HA family.</text>
</comment>
<keyword evidence="16" id="KW-1185">Reference proteome</keyword>
<evidence type="ECO:0000256" key="2">
    <source>
        <dbReference type="ARBA" id="ARBA00002035"/>
    </source>
</evidence>
<comment type="cofactor">
    <cofactor evidence="1">
        <name>L-ascorbate</name>
        <dbReference type="ChEBI" id="CHEBI:38290"/>
    </cofactor>
</comment>
<reference evidence="17" key="1">
    <citation type="submission" date="2017-02" db="UniProtKB">
        <authorList>
            <consortium name="WormBaseParasite"/>
        </authorList>
    </citation>
    <scope>IDENTIFICATION</scope>
</reference>
<keyword evidence="6" id="KW-0479">Metal-binding</keyword>
<comment type="subcellular location">
    <subcellularLocation>
        <location evidence="3">Endoplasmic reticulum lumen</location>
    </subcellularLocation>
</comment>
<evidence type="ECO:0000256" key="6">
    <source>
        <dbReference type="ARBA" id="ARBA00022723"/>
    </source>
</evidence>
<evidence type="ECO:0000256" key="7">
    <source>
        <dbReference type="ARBA" id="ARBA00022824"/>
    </source>
</evidence>
<dbReference type="PROSITE" id="PS51471">
    <property type="entry name" value="FE2OG_OXY"/>
    <property type="match status" value="1"/>
</dbReference>
<name>A0A0M3K3H0_ANISI</name>
<keyword evidence="11" id="KW-0408">Iron</keyword>
<dbReference type="FunFam" id="1.25.40.10:FF:000006">
    <property type="entry name" value="Prolyl 4-hydroxylase subunit alpha 2"/>
    <property type="match status" value="1"/>
</dbReference>
<accession>A0A0M3K3H0</accession>
<evidence type="ECO:0000256" key="8">
    <source>
        <dbReference type="ARBA" id="ARBA00022896"/>
    </source>
</evidence>
<dbReference type="Pfam" id="PF08336">
    <property type="entry name" value="P4Ha_N"/>
    <property type="match status" value="1"/>
</dbReference>
<feature type="domain" description="Fe2OG dioxygenase" evidence="14">
    <location>
        <begin position="367"/>
        <end position="504"/>
    </location>
</feature>
<keyword evidence="12" id="KW-0325">Glycoprotein</keyword>
<evidence type="ECO:0000313" key="17">
    <source>
        <dbReference type="WBParaSite" id="ASIM_0001551101-mRNA-1"/>
    </source>
</evidence>
<evidence type="ECO:0000256" key="1">
    <source>
        <dbReference type="ARBA" id="ARBA00001961"/>
    </source>
</evidence>
<dbReference type="SMART" id="SM00702">
    <property type="entry name" value="P4Hc"/>
    <property type="match status" value="1"/>
</dbReference>
<dbReference type="EC" id="1.14.11.2" evidence="5"/>
<dbReference type="PANTHER" id="PTHR10869">
    <property type="entry name" value="PROLYL 4-HYDROXYLASE ALPHA SUBUNIT"/>
    <property type="match status" value="1"/>
</dbReference>
<dbReference type="Pfam" id="PF13640">
    <property type="entry name" value="2OG-FeII_Oxy_3"/>
    <property type="match status" value="1"/>
</dbReference>
<evidence type="ECO:0000256" key="5">
    <source>
        <dbReference type="ARBA" id="ARBA00012269"/>
    </source>
</evidence>
<evidence type="ECO:0000256" key="10">
    <source>
        <dbReference type="ARBA" id="ARBA00023002"/>
    </source>
</evidence>
<dbReference type="InterPro" id="IPR011990">
    <property type="entry name" value="TPR-like_helical_dom_sf"/>
</dbReference>
<dbReference type="Gene3D" id="2.60.120.620">
    <property type="entry name" value="q2cbj1_9rhob like domain"/>
    <property type="match status" value="1"/>
</dbReference>
<dbReference type="Gene3D" id="6.10.140.1460">
    <property type="match status" value="1"/>
</dbReference>
<evidence type="ECO:0000256" key="4">
    <source>
        <dbReference type="ARBA" id="ARBA00006511"/>
    </source>
</evidence>
<dbReference type="InterPro" id="IPR044862">
    <property type="entry name" value="Pro_4_hyd_alph_FE2OG_OXY"/>
</dbReference>
<dbReference type="GO" id="GO:0005788">
    <property type="term" value="C:endoplasmic reticulum lumen"/>
    <property type="evidence" value="ECO:0007669"/>
    <property type="project" value="UniProtKB-SubCell"/>
</dbReference>
<keyword evidence="13" id="KW-0732">Signal</keyword>
<dbReference type="GO" id="GO:0031418">
    <property type="term" value="F:L-ascorbic acid binding"/>
    <property type="evidence" value="ECO:0007669"/>
    <property type="project" value="UniProtKB-KW"/>
</dbReference>
<dbReference type="OrthoDB" id="420380at2759"/>
<dbReference type="GO" id="GO:0005506">
    <property type="term" value="F:iron ion binding"/>
    <property type="evidence" value="ECO:0007669"/>
    <property type="project" value="InterPro"/>
</dbReference>
<feature type="chain" id="PRO_5043121223" description="procollagen-proline 4-dioxygenase" evidence="13">
    <location>
        <begin position="17"/>
        <end position="529"/>
    </location>
</feature>
<proteinExistence type="inferred from homology"/>
<dbReference type="Pfam" id="PF23558">
    <property type="entry name" value="TPR_P4H"/>
    <property type="match status" value="1"/>
</dbReference>
<keyword evidence="7" id="KW-0256">Endoplasmic reticulum</keyword>
<dbReference type="GO" id="GO:0004656">
    <property type="term" value="F:procollagen-proline 4-dioxygenase activity"/>
    <property type="evidence" value="ECO:0007669"/>
    <property type="project" value="UniProtKB-EC"/>
</dbReference>
<evidence type="ECO:0000256" key="13">
    <source>
        <dbReference type="SAM" id="SignalP"/>
    </source>
</evidence>
<protein>
    <recommendedName>
        <fullName evidence="5">procollagen-proline 4-dioxygenase</fullName>
        <ecNumber evidence="5">1.14.11.2</ecNumber>
    </recommendedName>
</protein>
<dbReference type="InterPro" id="IPR045054">
    <property type="entry name" value="P4HA-like"/>
</dbReference>
<dbReference type="Proteomes" id="UP000267096">
    <property type="component" value="Unassembled WGS sequence"/>
</dbReference>
<evidence type="ECO:0000256" key="3">
    <source>
        <dbReference type="ARBA" id="ARBA00004319"/>
    </source>
</evidence>
<reference evidence="15 16" key="2">
    <citation type="submission" date="2018-11" db="EMBL/GenBank/DDBJ databases">
        <authorList>
            <consortium name="Pathogen Informatics"/>
        </authorList>
    </citation>
    <scope>NUCLEOTIDE SEQUENCE [LARGE SCALE GENOMIC DNA]</scope>
</reference>
<comment type="function">
    <text evidence="2">Catalyzes the post-translational formation of 4-hydroxyproline in -Xaa-Pro-Gly- sequences in collagens and other proteins.</text>
</comment>
<dbReference type="Gene3D" id="1.25.40.10">
    <property type="entry name" value="Tetratricopeptide repeat domain"/>
    <property type="match status" value="1"/>
</dbReference>
<dbReference type="WBParaSite" id="ASIM_0001551101-mRNA-1">
    <property type="protein sequence ID" value="ASIM_0001551101-mRNA-1"/>
    <property type="gene ID" value="ASIM_0001551101"/>
</dbReference>
<evidence type="ECO:0000256" key="11">
    <source>
        <dbReference type="ARBA" id="ARBA00023004"/>
    </source>
</evidence>
<dbReference type="InterPro" id="IPR059068">
    <property type="entry name" value="TPR_P4H"/>
</dbReference>
<evidence type="ECO:0000313" key="15">
    <source>
        <dbReference type="EMBL" id="VDK53678.1"/>
    </source>
</evidence>
<sequence>MLITLLLVVFSTVCSADIFTAIADMQNLLGAEKEVTTIISAYIDSEFERLKQLKDMASEYTRRNTEAVSSGSSYVTNPVNAYLLIKRLTSDWQYLEDMMTQNSAEQFIKNITEKRKTFGEVRYPQREDLTGAAIALLRLQDTYKLDTHDIASGNIRGKYIGQQLTSHDCFEVGRSAYQQFDYYHTILWMQEALLRVENEDPQTARTSAQKYNVKWYEDMLDEKDRITSELPPLRLERFDDGTPERDSYESLCRGEVQVNETEQSIVYCYLKMDRPFLKLAPIKIEILRFEPLVVLYRGIISDYEISVVEQLAVPKLNRATVQNSKTGDLEYAPYRISKSAWLKGNEHPVIERLSRRFDLMTNLNQDTAEDLQAQNYGIGGHYDPHFDFARRSAKDPRTVLQLHCYFLQVFGECIFSKLQKEETNAFKTLNTGNRIATLLIYMSDVESGGATIFNYLNTAIFPSKHDAIFWYNLLRNGEGDMRTRHAGCPVLTGNKWVSNKWMHERGQEFRRPCGLTPDAAERYIGDLTP</sequence>